<keyword evidence="6" id="KW-0067">ATP-binding</keyword>
<dbReference type="GO" id="GO:0140359">
    <property type="term" value="F:ABC-type transporter activity"/>
    <property type="evidence" value="ECO:0007669"/>
    <property type="project" value="InterPro"/>
</dbReference>
<evidence type="ECO:0000256" key="7">
    <source>
        <dbReference type="ARBA" id="ARBA00022989"/>
    </source>
</evidence>
<feature type="transmembrane region" description="Helical" evidence="9">
    <location>
        <begin position="233"/>
        <end position="256"/>
    </location>
</feature>
<dbReference type="SUPFAM" id="SSF52540">
    <property type="entry name" value="P-loop containing nucleoside triphosphate hydrolases"/>
    <property type="match status" value="2"/>
</dbReference>
<dbReference type="FunFam" id="3.40.50.300:FF:000298">
    <property type="entry name" value="ATP-binding cassette sub-family A member 12"/>
    <property type="match status" value="1"/>
</dbReference>
<dbReference type="InterPro" id="IPR026082">
    <property type="entry name" value="ABCA"/>
</dbReference>
<dbReference type="InterPro" id="IPR017871">
    <property type="entry name" value="ABC_transporter-like_CS"/>
</dbReference>
<dbReference type="InterPro" id="IPR056264">
    <property type="entry name" value="R2_ABCA1-4-like"/>
</dbReference>
<feature type="transmembrane region" description="Helical" evidence="9">
    <location>
        <begin position="1160"/>
        <end position="1180"/>
    </location>
</feature>
<keyword evidence="3 9" id="KW-0812">Transmembrane</keyword>
<gene>
    <name evidence="11" type="ORF">SNE40_016137</name>
</gene>
<feature type="transmembrane region" description="Helical" evidence="9">
    <location>
        <begin position="1293"/>
        <end position="1314"/>
    </location>
</feature>
<dbReference type="PANTHER" id="PTHR19229:SF250">
    <property type="entry name" value="ABC TRANSPORTER DOMAIN-CONTAINING PROTEIN-RELATED"/>
    <property type="match status" value="1"/>
</dbReference>
<dbReference type="PANTHER" id="PTHR19229">
    <property type="entry name" value="ATP-BINDING CASSETTE TRANSPORTER SUBFAMILY A ABCA"/>
    <property type="match status" value="1"/>
</dbReference>
<keyword evidence="12" id="KW-1185">Reference proteome</keyword>
<reference evidence="11 12" key="1">
    <citation type="submission" date="2024-01" db="EMBL/GenBank/DDBJ databases">
        <title>The genome of the rayed Mediterranean limpet Patella caerulea (Linnaeus, 1758).</title>
        <authorList>
            <person name="Anh-Thu Weber A."/>
            <person name="Halstead-Nussloch G."/>
        </authorList>
    </citation>
    <scope>NUCLEOTIDE SEQUENCE [LARGE SCALE GENOMIC DNA]</scope>
    <source>
        <strain evidence="11">AATW-2023a</strain>
        <tissue evidence="11">Whole specimen</tissue>
    </source>
</reference>
<evidence type="ECO:0000256" key="3">
    <source>
        <dbReference type="ARBA" id="ARBA00022692"/>
    </source>
</evidence>
<keyword evidence="7 9" id="KW-1133">Transmembrane helix</keyword>
<protein>
    <recommendedName>
        <fullName evidence="10">ABC transporter domain-containing protein</fullName>
    </recommendedName>
</protein>
<dbReference type="CDD" id="cd03263">
    <property type="entry name" value="ABC_subfamily_A"/>
    <property type="match status" value="2"/>
</dbReference>
<comment type="subcellular location">
    <subcellularLocation>
        <location evidence="1">Membrane</location>
        <topology evidence="1">Multi-pass membrane protein</topology>
    </subcellularLocation>
</comment>
<dbReference type="GO" id="GO:0016887">
    <property type="term" value="F:ATP hydrolysis activity"/>
    <property type="evidence" value="ECO:0007669"/>
    <property type="project" value="InterPro"/>
</dbReference>
<dbReference type="GO" id="GO:0005524">
    <property type="term" value="F:ATP binding"/>
    <property type="evidence" value="ECO:0007669"/>
    <property type="project" value="UniProtKB-KW"/>
</dbReference>
<accession>A0AAN8J8A6</accession>
<evidence type="ECO:0000256" key="8">
    <source>
        <dbReference type="ARBA" id="ARBA00023136"/>
    </source>
</evidence>
<feature type="transmembrane region" description="Helical" evidence="9">
    <location>
        <begin position="277"/>
        <end position="303"/>
    </location>
</feature>
<dbReference type="FunFam" id="3.40.50.300:FF:000327">
    <property type="entry name" value="ATP-binding cassette sub-family A member 3"/>
    <property type="match status" value="1"/>
</dbReference>
<feature type="transmembrane region" description="Helical" evidence="9">
    <location>
        <begin position="1192"/>
        <end position="1215"/>
    </location>
</feature>
<dbReference type="InterPro" id="IPR003439">
    <property type="entry name" value="ABC_transporter-like_ATP-bd"/>
</dbReference>
<feature type="domain" description="ABC transporter" evidence="10">
    <location>
        <begin position="497"/>
        <end position="731"/>
    </location>
</feature>
<evidence type="ECO:0000313" key="11">
    <source>
        <dbReference type="EMBL" id="KAK6172501.1"/>
    </source>
</evidence>
<keyword evidence="5" id="KW-0547">Nucleotide-binding</keyword>
<dbReference type="Gene3D" id="3.40.50.300">
    <property type="entry name" value="P-loop containing nucleotide triphosphate hydrolases"/>
    <property type="match status" value="2"/>
</dbReference>
<feature type="transmembrane region" description="Helical" evidence="9">
    <location>
        <begin position="890"/>
        <end position="909"/>
    </location>
</feature>
<dbReference type="Pfam" id="PF23321">
    <property type="entry name" value="R1_ABCA1"/>
    <property type="match status" value="1"/>
</dbReference>
<evidence type="ECO:0000256" key="6">
    <source>
        <dbReference type="ARBA" id="ARBA00022840"/>
    </source>
</evidence>
<comment type="caution">
    <text evidence="11">The sequence shown here is derived from an EMBL/GenBank/DDBJ whole genome shotgun (WGS) entry which is preliminary data.</text>
</comment>
<evidence type="ECO:0000256" key="4">
    <source>
        <dbReference type="ARBA" id="ARBA00022737"/>
    </source>
</evidence>
<feature type="transmembrane region" description="Helical" evidence="9">
    <location>
        <begin position="315"/>
        <end position="338"/>
    </location>
</feature>
<keyword evidence="8 9" id="KW-0472">Membrane</keyword>
<feature type="transmembrane region" description="Helical" evidence="9">
    <location>
        <begin position="424"/>
        <end position="442"/>
    </location>
</feature>
<dbReference type="InterPro" id="IPR027417">
    <property type="entry name" value="P-loop_NTPase"/>
</dbReference>
<dbReference type="EMBL" id="JAZGQO010000011">
    <property type="protein sequence ID" value="KAK6172501.1"/>
    <property type="molecule type" value="Genomic_DNA"/>
</dbReference>
<feature type="transmembrane region" description="Helical" evidence="9">
    <location>
        <begin position="345"/>
        <end position="364"/>
    </location>
</feature>
<evidence type="ECO:0000259" key="10">
    <source>
        <dbReference type="PROSITE" id="PS50893"/>
    </source>
</evidence>
<dbReference type="GO" id="GO:0016020">
    <property type="term" value="C:membrane"/>
    <property type="evidence" value="ECO:0007669"/>
    <property type="project" value="UniProtKB-SubCell"/>
</dbReference>
<dbReference type="Pfam" id="PF00005">
    <property type="entry name" value="ABC_tran"/>
    <property type="match status" value="2"/>
</dbReference>
<dbReference type="InterPro" id="IPR013525">
    <property type="entry name" value="ABC2_TM"/>
</dbReference>
<sequence>MAIFFRQVGILLWKNFLIQRRKVCVSVFEVLCPLLLVALLMVIRASVPANIKHRAQVDQAQKLNKDRFYISSSRKTLIYTPNDSLVDDIVNSVANSINDDISATKYEAYGFKSEADLLKYYRNNTRSVELAIVFDDITNETTALPKHVQYALRPKSGYSSWNTGSTSPFIDSGRGVNSYTTYVDDFVFYQRYVDEAIIKSWVPTANLTDYDYSVKKMPHPASEVDYTIEIFQIMFPSILCFSFIISVFITSKNIIYEKERNLKESMKMMGLKSSANWTAWFLTTFIYLLVAVILYTIAMAIPLGKNGPVLAHTDLSVIFVFLLCYVISIISFCFLVSVFFDRANVGAAVTGILFFLSFVPVYALTGQYETMSRSAKLGACILSNTAMGLGAYTIRYYEQTGEGVQWSNMASPAVLQDNFCMLDAILMLLGDSVIYLIIMWYFENVRPGKNGIPKPFHFPFMKSYWCGTSPVKFRSNEQTSNSQIYFEKDPSGCQAGIVIHDLSKEFKSRGGKKNLAVDKMNLSMYQGQITVLLGHNGAGKTTTMSMLTGFIPPTSGKATVNGHDIRTDIDGVRESLGLCPQHNILFDTLTVDEHLEFFLLLKGGNRATVNQEIQAMAQEVGLETKRNTRSENLSGGQKRKLSVGIALIGGSQTVILDEPTSGMDPASRRQTWDILQRNRSTRTILLTTHFMDEADLLGDRIAIMADGKVRCCGGSHFLKQLYGSGYHLVIVKSETCDVSAVTELVQTHIPLATLESEISAEISYLLPNEASPKFSTLFRDIEIQKNQLGINSFGTTATTMEEVFLKVGEQVDDDESNGSIDKVKPYMFQNSGFSNSQLTKNTSATYIQIQDEDILAFNKGFSKVEGLKLELYRFYGMFIKKAIHTWRNKLVTVFQFLIPVLLTILALAVSNITPSYSYQQDTEPSLTLDLKPFANPISVYGESNSSTRTAELVNKYLGLFSTGETTKHLTDQQAQNFTSFFLNMAMELKPHIYKERMVIGADFSSVSGTSTSIKGFYNGYPYHAAGITVSFMMNALSRLISGDDTVKITTRNHPLPPVTSTDNNFYGYNSRGSNQSNGFLIGFCMMFGMCFLASSLSVFLIKERQVGAKHLQKVSGVGSFIYWLANITWDFINYMMPCLLIIIAFVGFRNVEFRSGSNLAYVFLVLVMYGLAVIPFVYMLQFMFKTPPGGMAAILILSLFSGIISVMVVFNLSMIPDKKTTALALDVIFSAFFPHHNLGLSIINIVNNYNNIEYCSDKPCDGKDNYNSCCLDTCGTYCKQYQSNYLSLNRPGIGMYILFMAIQSVFFSTITLCIEGQIPQRIWYSIRPIQEGMEPGVVIPGGQQKDSDVASEAERVQNMDMGQQTDSFILNDLYKRYGNFVAVDHISVGIPDKECFGLLGQNGAGKTTTFKMLTGDVMVTSGNAYLKSNDIKSSIQKVQENMGYCPQFDALIDHMTGVETLYMYGRLKGIPETQLKGVVNSLIDILMLSEHANKLTRAYSGGNKRKLSTAIALIGDPGFILLDEPSTGVDPKARRQLWNVLSKVRASGKTLILTSHSMEECDALCTRVAIMVNGSFKCLGSPQHLKNKFGQGYTLICRMKTNEDDGLTTPIGPLVQFIQQNFPSAIVFDDHQGYAHFQIPDNNIPLAGVFDVMEESKGVYSVEDYSVHQTTLEQVFLAFAGRQIPPREDNTSFCNRICCC</sequence>
<proteinExistence type="predicted"/>
<evidence type="ECO:0000313" key="12">
    <source>
        <dbReference type="Proteomes" id="UP001347796"/>
    </source>
</evidence>
<dbReference type="GO" id="GO:0005319">
    <property type="term" value="F:lipid transporter activity"/>
    <property type="evidence" value="ECO:0007669"/>
    <property type="project" value="TreeGrafter"/>
</dbReference>
<feature type="domain" description="ABC transporter" evidence="10">
    <location>
        <begin position="1368"/>
        <end position="1598"/>
    </location>
</feature>
<name>A0AAN8J8A6_PATCE</name>
<dbReference type="Proteomes" id="UP001347796">
    <property type="component" value="Unassembled WGS sequence"/>
</dbReference>
<dbReference type="SMART" id="SM00382">
    <property type="entry name" value="AAA"/>
    <property type="match status" value="2"/>
</dbReference>
<organism evidence="11 12">
    <name type="scientific">Patella caerulea</name>
    <name type="common">Rayed Mediterranean limpet</name>
    <dbReference type="NCBI Taxonomy" id="87958"/>
    <lineage>
        <taxon>Eukaryota</taxon>
        <taxon>Metazoa</taxon>
        <taxon>Spiralia</taxon>
        <taxon>Lophotrochozoa</taxon>
        <taxon>Mollusca</taxon>
        <taxon>Gastropoda</taxon>
        <taxon>Patellogastropoda</taxon>
        <taxon>Patelloidea</taxon>
        <taxon>Patellidae</taxon>
        <taxon>Patella</taxon>
    </lineage>
</organism>
<dbReference type="PROSITE" id="PS00211">
    <property type="entry name" value="ABC_TRANSPORTER_1"/>
    <property type="match status" value="1"/>
</dbReference>
<evidence type="ECO:0000256" key="5">
    <source>
        <dbReference type="ARBA" id="ARBA00022741"/>
    </source>
</evidence>
<feature type="transmembrane region" description="Helical" evidence="9">
    <location>
        <begin position="1121"/>
        <end position="1148"/>
    </location>
</feature>
<evidence type="ECO:0000256" key="2">
    <source>
        <dbReference type="ARBA" id="ARBA00022448"/>
    </source>
</evidence>
<evidence type="ECO:0000256" key="9">
    <source>
        <dbReference type="SAM" id="Phobius"/>
    </source>
</evidence>
<keyword evidence="4" id="KW-0677">Repeat</keyword>
<dbReference type="PROSITE" id="PS50893">
    <property type="entry name" value="ABC_TRANSPORTER_2"/>
    <property type="match status" value="2"/>
</dbReference>
<dbReference type="InterPro" id="IPR003593">
    <property type="entry name" value="AAA+_ATPase"/>
</dbReference>
<keyword evidence="2" id="KW-0813">Transport</keyword>
<dbReference type="Pfam" id="PF12698">
    <property type="entry name" value="ABC2_membrane_3"/>
    <property type="match status" value="2"/>
</dbReference>
<feature type="transmembrane region" description="Helical" evidence="9">
    <location>
        <begin position="23"/>
        <end position="43"/>
    </location>
</feature>
<evidence type="ECO:0000256" key="1">
    <source>
        <dbReference type="ARBA" id="ARBA00004141"/>
    </source>
</evidence>
<feature type="transmembrane region" description="Helical" evidence="9">
    <location>
        <begin position="1079"/>
        <end position="1101"/>
    </location>
</feature>